<name>A0A0D1BZU9_CLOBO</name>
<comment type="caution">
    <text evidence="1">The sequence shown here is derived from an EMBL/GenBank/DDBJ whole genome shotgun (WGS) entry which is preliminary data.</text>
</comment>
<proteinExistence type="predicted"/>
<organism evidence="1 2">
    <name type="scientific">Clostridium botulinum B2 450</name>
    <dbReference type="NCBI Taxonomy" id="1379739"/>
    <lineage>
        <taxon>Bacteria</taxon>
        <taxon>Bacillati</taxon>
        <taxon>Bacillota</taxon>
        <taxon>Clostridia</taxon>
        <taxon>Eubacteriales</taxon>
        <taxon>Clostridiaceae</taxon>
        <taxon>Clostridium</taxon>
    </lineage>
</organism>
<protein>
    <submittedName>
        <fullName evidence="1">Uncharacterized protein</fullName>
    </submittedName>
</protein>
<evidence type="ECO:0000313" key="2">
    <source>
        <dbReference type="Proteomes" id="UP000032250"/>
    </source>
</evidence>
<dbReference type="Proteomes" id="UP000032250">
    <property type="component" value="Unassembled WGS sequence"/>
</dbReference>
<dbReference type="EMBL" id="JXSU01000007">
    <property type="protein sequence ID" value="KIS24311.1"/>
    <property type="molecule type" value="Genomic_DNA"/>
</dbReference>
<evidence type="ECO:0000313" key="1">
    <source>
        <dbReference type="EMBL" id="KIS24311.1"/>
    </source>
</evidence>
<reference evidence="1 2" key="1">
    <citation type="submission" date="2014-06" db="EMBL/GenBank/DDBJ databases">
        <title>Genome characterization of distinct group I Clostridium botulinum lineages.</title>
        <authorList>
            <person name="Giordani F."/>
            <person name="Anselmo A."/>
            <person name="Fillo S."/>
            <person name="Palozzi A.M."/>
            <person name="Fortunato A."/>
            <person name="Gentile B."/>
            <person name="Ciammaruconi A."/>
            <person name="Anniballi F."/>
            <person name="De Medici D."/>
            <person name="Lista F."/>
        </authorList>
    </citation>
    <scope>NUCLEOTIDE SEQUENCE [LARGE SCALE GENOMIC DNA]</scope>
    <source>
        <strain evidence="1 2">B2 450</strain>
    </source>
</reference>
<dbReference type="HOGENOM" id="CLU_3326413_0_0_9"/>
<dbReference type="AlphaFoldDB" id="A0A0D1BZU9"/>
<dbReference type="PATRIC" id="fig|1379739.3.peg.2833"/>
<gene>
    <name evidence="1" type="ORF">N495_12255</name>
</gene>
<sequence>MSLPPVFFLYNIHYKNKMTVLLLKTAYIKLFYKPPIIL</sequence>
<accession>A0A0D1BZU9</accession>